<proteinExistence type="predicted"/>
<dbReference type="PANTHER" id="PTHR46577">
    <property type="entry name" value="HTH-TYPE TRANSCRIPTIONAL REGULATORY PROTEIN GABR"/>
    <property type="match status" value="1"/>
</dbReference>
<organism evidence="6 7">
    <name type="scientific">Herpetosiphon gulosus</name>
    <dbReference type="NCBI Taxonomy" id="1973496"/>
    <lineage>
        <taxon>Bacteria</taxon>
        <taxon>Bacillati</taxon>
        <taxon>Chloroflexota</taxon>
        <taxon>Chloroflexia</taxon>
        <taxon>Herpetosiphonales</taxon>
        <taxon>Herpetosiphonaceae</taxon>
        <taxon>Herpetosiphon</taxon>
    </lineage>
</organism>
<dbReference type="EMBL" id="BAABRU010000060">
    <property type="protein sequence ID" value="GAA5531536.1"/>
    <property type="molecule type" value="Genomic_DNA"/>
</dbReference>
<evidence type="ECO:0000313" key="7">
    <source>
        <dbReference type="Proteomes" id="UP001428290"/>
    </source>
</evidence>
<dbReference type="Proteomes" id="UP001428290">
    <property type="component" value="Unassembled WGS sequence"/>
</dbReference>
<evidence type="ECO:0000256" key="3">
    <source>
        <dbReference type="ARBA" id="ARBA00023125"/>
    </source>
</evidence>
<keyword evidence="4" id="KW-0804">Transcription</keyword>
<reference evidence="6 7" key="1">
    <citation type="submission" date="2024-02" db="EMBL/GenBank/DDBJ databases">
        <title>Herpetosiphon gulosus NBRC 112829.</title>
        <authorList>
            <person name="Ichikawa N."/>
            <person name="Katano-Makiyama Y."/>
            <person name="Hidaka K."/>
        </authorList>
    </citation>
    <scope>NUCLEOTIDE SEQUENCE [LARGE SCALE GENOMIC DNA]</scope>
    <source>
        <strain evidence="6 7">NBRC 112829</strain>
    </source>
</reference>
<dbReference type="Gene3D" id="1.10.10.10">
    <property type="entry name" value="Winged helix-like DNA-binding domain superfamily/Winged helix DNA-binding domain"/>
    <property type="match status" value="1"/>
</dbReference>
<dbReference type="Pfam" id="PF00392">
    <property type="entry name" value="GntR"/>
    <property type="match status" value="1"/>
</dbReference>
<dbReference type="InterPro" id="IPR036388">
    <property type="entry name" value="WH-like_DNA-bd_sf"/>
</dbReference>
<keyword evidence="2" id="KW-0805">Transcription regulation</keyword>
<sequence length="116" mass="12763">MYLQIIAQMKQRITVGDWPPGTELPSMRHLAVTLRISLITVKRAYFELERAGLIVTNQGKGSFVADIPAIDPHRWAQDLATHLAHAARLGALLGLTSDDLVDQLRTAATHLAEESP</sequence>
<evidence type="ECO:0000256" key="2">
    <source>
        <dbReference type="ARBA" id="ARBA00023015"/>
    </source>
</evidence>
<keyword evidence="3" id="KW-0238">DNA-binding</keyword>
<dbReference type="SMART" id="SM00345">
    <property type="entry name" value="HTH_GNTR"/>
    <property type="match status" value="1"/>
</dbReference>
<dbReference type="CDD" id="cd07377">
    <property type="entry name" value="WHTH_GntR"/>
    <property type="match status" value="1"/>
</dbReference>
<dbReference type="PROSITE" id="PS50949">
    <property type="entry name" value="HTH_GNTR"/>
    <property type="match status" value="1"/>
</dbReference>
<dbReference type="InterPro" id="IPR051446">
    <property type="entry name" value="HTH_trans_reg/aminotransferase"/>
</dbReference>
<keyword evidence="1" id="KW-0663">Pyridoxal phosphate</keyword>
<evidence type="ECO:0000256" key="4">
    <source>
        <dbReference type="ARBA" id="ARBA00023163"/>
    </source>
</evidence>
<comment type="caution">
    <text evidence="6">The sequence shown here is derived from an EMBL/GenBank/DDBJ whole genome shotgun (WGS) entry which is preliminary data.</text>
</comment>
<dbReference type="InterPro" id="IPR036390">
    <property type="entry name" value="WH_DNA-bd_sf"/>
</dbReference>
<keyword evidence="7" id="KW-1185">Reference proteome</keyword>
<name>A0ABP9XAP0_9CHLR</name>
<evidence type="ECO:0000259" key="5">
    <source>
        <dbReference type="PROSITE" id="PS50949"/>
    </source>
</evidence>
<dbReference type="RefSeq" id="WP_345725088.1">
    <property type="nucleotide sequence ID" value="NZ_BAABRU010000060.1"/>
</dbReference>
<gene>
    <name evidence="6" type="ORF">Hgul01_05361</name>
</gene>
<dbReference type="PANTHER" id="PTHR46577:SF1">
    <property type="entry name" value="HTH-TYPE TRANSCRIPTIONAL REGULATORY PROTEIN GABR"/>
    <property type="match status" value="1"/>
</dbReference>
<evidence type="ECO:0000313" key="6">
    <source>
        <dbReference type="EMBL" id="GAA5531536.1"/>
    </source>
</evidence>
<evidence type="ECO:0000256" key="1">
    <source>
        <dbReference type="ARBA" id="ARBA00022898"/>
    </source>
</evidence>
<feature type="domain" description="HTH gntR-type" evidence="5">
    <location>
        <begin position="1"/>
        <end position="67"/>
    </location>
</feature>
<dbReference type="InterPro" id="IPR000524">
    <property type="entry name" value="Tscrpt_reg_HTH_GntR"/>
</dbReference>
<protein>
    <recommendedName>
        <fullName evidence="5">HTH gntR-type domain-containing protein</fullName>
    </recommendedName>
</protein>
<dbReference type="SUPFAM" id="SSF46785">
    <property type="entry name" value="Winged helix' DNA-binding domain"/>
    <property type="match status" value="1"/>
</dbReference>
<accession>A0ABP9XAP0</accession>